<evidence type="ECO:0000256" key="1">
    <source>
        <dbReference type="ARBA" id="ARBA00004442"/>
    </source>
</evidence>
<comment type="caution">
    <text evidence="8">The sequence shown here is derived from an EMBL/GenBank/DDBJ whole genome shotgun (WGS) entry which is preliminary data.</text>
</comment>
<dbReference type="EMBL" id="JACYTQ010000001">
    <property type="protein sequence ID" value="MBD8487798.1"/>
    <property type="molecule type" value="Genomic_DNA"/>
</dbReference>
<accession>A0ABR9AGC8</accession>
<feature type="domain" description="SusD-like N-terminal" evidence="7">
    <location>
        <begin position="62"/>
        <end position="218"/>
    </location>
</feature>
<dbReference type="InterPro" id="IPR033985">
    <property type="entry name" value="SusD-like_N"/>
</dbReference>
<comment type="subcellular location">
    <subcellularLocation>
        <location evidence="1">Cell outer membrane</location>
    </subcellularLocation>
</comment>
<dbReference type="SUPFAM" id="SSF48452">
    <property type="entry name" value="TPR-like"/>
    <property type="match status" value="1"/>
</dbReference>
<dbReference type="PROSITE" id="PS51257">
    <property type="entry name" value="PROKAR_LIPOPROTEIN"/>
    <property type="match status" value="1"/>
</dbReference>
<feature type="domain" description="RagB/SusD" evidence="6">
    <location>
        <begin position="260"/>
        <end position="544"/>
    </location>
</feature>
<gene>
    <name evidence="8" type="ORF">IFO69_03450</name>
</gene>
<evidence type="ECO:0000313" key="9">
    <source>
        <dbReference type="Proteomes" id="UP000647133"/>
    </source>
</evidence>
<dbReference type="RefSeq" id="WP_192008303.1">
    <property type="nucleotide sequence ID" value="NZ_JACYTQ010000001.1"/>
</dbReference>
<dbReference type="Pfam" id="PF14322">
    <property type="entry name" value="SusD-like_3"/>
    <property type="match status" value="1"/>
</dbReference>
<evidence type="ECO:0000256" key="3">
    <source>
        <dbReference type="ARBA" id="ARBA00022729"/>
    </source>
</evidence>
<evidence type="ECO:0000313" key="8">
    <source>
        <dbReference type="EMBL" id="MBD8487798.1"/>
    </source>
</evidence>
<name>A0ABR9AGC8_9BACT</name>
<protein>
    <submittedName>
        <fullName evidence="8">RagB/SusD family nutrient uptake outer membrane protein</fullName>
    </submittedName>
</protein>
<proteinExistence type="inferred from homology"/>
<evidence type="ECO:0000259" key="7">
    <source>
        <dbReference type="Pfam" id="PF14322"/>
    </source>
</evidence>
<comment type="similarity">
    <text evidence="2">Belongs to the SusD family.</text>
</comment>
<evidence type="ECO:0000256" key="4">
    <source>
        <dbReference type="ARBA" id="ARBA00023136"/>
    </source>
</evidence>
<keyword evidence="3" id="KW-0732">Signal</keyword>
<keyword evidence="9" id="KW-1185">Reference proteome</keyword>
<sequence length="544" mass="61383">MKYLNNKYWVGLVMLVLAACDIDRSPYDSITADDLQSSESSAQSVTLGTYSRMKDWSDNWHRLYEYPSDNLALSGTTTDPLFFSYNYQRIPNGSRVAGFWRSSYQIIVGANKTIEALEEGASDANDQLLAENYYIRALMHFQLVNIFGRPYVQGRDNPGVPLKLDGDHLNHPTRSTVGEVYDQVEADLIKSASLFKEDKSNVYATKEAVWALLSRVYLYEEENAKAIEYADMVIDSGKFSLLATEKLADYTKLAPESNSETIFAIKFIPDADYASNGWYTVGSLYANIQGTGWGEMYASRPYLEMVREYPEDERYKFIKPVVVDESITWALYVDNANTYKWKEVTQSGADYTYTENGQAKMLEKVSNGHGGYDYFVETSEGSKKVLIDKKLDLRNGFPKYYVLKCSGQEDQVHLWSPVISRLAEMYLNRAEANAKLGNATLALDDVNLIRERAGIPEVGLYTMANLGDKSVLDAVLEERQLELAFEGHRKIDVFRNDRTMDRAYPGTHLAGNSPVSSVSPDDNAVIEYIPEAQLLVHEGLTQNP</sequence>
<dbReference type="InterPro" id="IPR011990">
    <property type="entry name" value="TPR-like_helical_dom_sf"/>
</dbReference>
<reference evidence="8 9" key="1">
    <citation type="submission" date="2020-09" db="EMBL/GenBank/DDBJ databases">
        <title>Echinicola sp. CAU 1574 isolated from sand of Sido Beach.</title>
        <authorList>
            <person name="Kim W."/>
        </authorList>
    </citation>
    <scope>NUCLEOTIDE SEQUENCE [LARGE SCALE GENOMIC DNA]</scope>
    <source>
        <strain evidence="8 9">CAU 1574</strain>
    </source>
</reference>
<dbReference type="Gene3D" id="1.25.40.390">
    <property type="match status" value="1"/>
</dbReference>
<dbReference type="InterPro" id="IPR012944">
    <property type="entry name" value="SusD_RagB_dom"/>
</dbReference>
<dbReference type="Pfam" id="PF07980">
    <property type="entry name" value="SusD_RagB"/>
    <property type="match status" value="1"/>
</dbReference>
<keyword evidence="5" id="KW-0998">Cell outer membrane</keyword>
<dbReference type="Proteomes" id="UP000647133">
    <property type="component" value="Unassembled WGS sequence"/>
</dbReference>
<keyword evidence="4" id="KW-0472">Membrane</keyword>
<evidence type="ECO:0000259" key="6">
    <source>
        <dbReference type="Pfam" id="PF07980"/>
    </source>
</evidence>
<evidence type="ECO:0000256" key="2">
    <source>
        <dbReference type="ARBA" id="ARBA00006275"/>
    </source>
</evidence>
<evidence type="ECO:0000256" key="5">
    <source>
        <dbReference type="ARBA" id="ARBA00023237"/>
    </source>
</evidence>
<organism evidence="8 9">
    <name type="scientific">Echinicola arenosa</name>
    <dbReference type="NCBI Taxonomy" id="2774144"/>
    <lineage>
        <taxon>Bacteria</taxon>
        <taxon>Pseudomonadati</taxon>
        <taxon>Bacteroidota</taxon>
        <taxon>Cytophagia</taxon>
        <taxon>Cytophagales</taxon>
        <taxon>Cyclobacteriaceae</taxon>
        <taxon>Echinicola</taxon>
    </lineage>
</organism>